<proteinExistence type="inferred from homology"/>
<reference evidence="11" key="2">
    <citation type="submission" date="2021-04" db="EMBL/GenBank/DDBJ databases">
        <authorList>
            <person name="Gilroy R."/>
        </authorList>
    </citation>
    <scope>NUCLEOTIDE SEQUENCE</scope>
    <source>
        <strain evidence="11">2239</strain>
    </source>
</reference>
<dbReference type="Pfam" id="PF08485">
    <property type="entry name" value="Polysacc_syn_2C"/>
    <property type="match status" value="1"/>
</dbReference>
<accession>A0A9D1V5G9</accession>
<evidence type="ECO:0000256" key="1">
    <source>
        <dbReference type="ARBA" id="ARBA00000083"/>
    </source>
</evidence>
<evidence type="ECO:0000256" key="5">
    <source>
        <dbReference type="ARBA" id="ARBA00022985"/>
    </source>
</evidence>
<evidence type="ECO:0000313" key="11">
    <source>
        <dbReference type="EMBL" id="HIX06495.1"/>
    </source>
</evidence>
<dbReference type="InterPro" id="IPR003869">
    <property type="entry name" value="Polysac_CapD-like"/>
</dbReference>
<dbReference type="CDD" id="cd05237">
    <property type="entry name" value="UDP_invert_4-6DH_SDR_e"/>
    <property type="match status" value="1"/>
</dbReference>
<sequence>MNSSYFGGKTLLITGGTGSFGNTVLKHFLASDIGEIRIFSRDEKKQDDMRHEVQQKHPELAGKLRFYIGDVRDISSVRSAVRGVDYIFHAAALKQVPSCEFFPMEAVRTNIIGTDNVLTAAIDAGVKKVVCLSTDKAAYPINAMGISKAMMEKVIGAKARTVKAEDTTICCTRYGNVMCSRGSVIPLFIDQIKAGKPITITDPDMTRFLMNLDEAVDLVQFAFEHAHPGDLFVQKSDASTIGVLAKAVQQLFGDTGTQIIGTRHGEKLYETLMTKEERVRSEDMGGYFRVSADGRDLNYDKFVVQGEVHTQADESYTSHNTRLLTVDETVAKIMTTDYVQNELANWGK</sequence>
<keyword evidence="6" id="KW-0413">Isomerase</keyword>
<evidence type="ECO:0000256" key="3">
    <source>
        <dbReference type="ARBA" id="ARBA00013189"/>
    </source>
</evidence>
<evidence type="ECO:0000313" key="12">
    <source>
        <dbReference type="Proteomes" id="UP000824193"/>
    </source>
</evidence>
<dbReference type="Pfam" id="PF02719">
    <property type="entry name" value="Polysacc_synt_2"/>
    <property type="match status" value="1"/>
</dbReference>
<evidence type="ECO:0000259" key="9">
    <source>
        <dbReference type="Pfam" id="PF02719"/>
    </source>
</evidence>
<feature type="domain" description="Polysaccharide biosynthesis protein CapD-like" evidence="9">
    <location>
        <begin position="11"/>
        <end position="290"/>
    </location>
</feature>
<name>A0A9D1V5G9_9FIRM</name>
<evidence type="ECO:0000256" key="2">
    <source>
        <dbReference type="ARBA" id="ARBA00007430"/>
    </source>
</evidence>
<dbReference type="InterPro" id="IPR036291">
    <property type="entry name" value="NAD(P)-bd_dom_sf"/>
</dbReference>
<dbReference type="PANTHER" id="PTHR43318">
    <property type="entry name" value="UDP-N-ACETYLGLUCOSAMINE 4,6-DEHYDRATASE"/>
    <property type="match status" value="1"/>
</dbReference>
<gene>
    <name evidence="11" type="ORF">H9865_10450</name>
</gene>
<evidence type="ECO:0000256" key="8">
    <source>
        <dbReference type="ARBA" id="ARBA00033067"/>
    </source>
</evidence>
<comment type="similarity">
    <text evidence="2">Belongs to the polysaccharide synthase family.</text>
</comment>
<dbReference type="EC" id="5.1.3.2" evidence="3"/>
<organism evidence="11 12">
    <name type="scientific">Candidatus Allofournierella pullicola</name>
    <dbReference type="NCBI Taxonomy" id="2838596"/>
    <lineage>
        <taxon>Bacteria</taxon>
        <taxon>Bacillati</taxon>
        <taxon>Bacillota</taxon>
        <taxon>Clostridia</taxon>
        <taxon>Eubacteriales</taxon>
        <taxon>Oscillospiraceae</taxon>
        <taxon>Allofournierella</taxon>
    </lineage>
</organism>
<reference evidence="11" key="1">
    <citation type="journal article" date="2021" name="PeerJ">
        <title>Extensive microbial diversity within the chicken gut microbiome revealed by metagenomics and culture.</title>
        <authorList>
            <person name="Gilroy R."/>
            <person name="Ravi A."/>
            <person name="Getino M."/>
            <person name="Pursley I."/>
            <person name="Horton D.L."/>
            <person name="Alikhan N.F."/>
            <person name="Baker D."/>
            <person name="Gharbi K."/>
            <person name="Hall N."/>
            <person name="Watson M."/>
            <person name="Adriaenssens E.M."/>
            <person name="Foster-Nyarko E."/>
            <person name="Jarju S."/>
            <person name="Secka A."/>
            <person name="Antonio M."/>
            <person name="Oren A."/>
            <person name="Chaudhuri R.R."/>
            <person name="La Ragione R."/>
            <person name="Hildebrand F."/>
            <person name="Pallen M.J."/>
        </authorList>
    </citation>
    <scope>NUCLEOTIDE SEQUENCE</scope>
    <source>
        <strain evidence="11">2239</strain>
    </source>
</reference>
<dbReference type="Proteomes" id="UP000824193">
    <property type="component" value="Unassembled WGS sequence"/>
</dbReference>
<evidence type="ECO:0000256" key="6">
    <source>
        <dbReference type="ARBA" id="ARBA00023235"/>
    </source>
</evidence>
<comment type="caution">
    <text evidence="11">The sequence shown here is derived from an EMBL/GenBank/DDBJ whole genome shotgun (WGS) entry which is preliminary data.</text>
</comment>
<feature type="domain" description="UDP-glucose 4-epimerase CapD C-terminal" evidence="10">
    <location>
        <begin position="293"/>
        <end position="340"/>
    </location>
</feature>
<dbReference type="Gene3D" id="3.40.50.720">
    <property type="entry name" value="NAD(P)-binding Rossmann-like Domain"/>
    <property type="match status" value="1"/>
</dbReference>
<protein>
    <recommendedName>
        <fullName evidence="4">UDP-glucose 4-epimerase</fullName>
        <ecNumber evidence="3">5.1.3.2</ecNumber>
    </recommendedName>
    <alternativeName>
        <fullName evidence="8">Galactowaldenase</fullName>
    </alternativeName>
    <alternativeName>
        <fullName evidence="7">UDP-galactose 4-epimerase</fullName>
    </alternativeName>
</protein>
<keyword evidence="5" id="KW-0448">Lipopolysaccharide biosynthesis</keyword>
<comment type="catalytic activity">
    <reaction evidence="1">
        <text>UDP-alpha-D-glucose = UDP-alpha-D-galactose</text>
        <dbReference type="Rhea" id="RHEA:22168"/>
        <dbReference type="ChEBI" id="CHEBI:58885"/>
        <dbReference type="ChEBI" id="CHEBI:66914"/>
        <dbReference type="EC" id="5.1.3.2"/>
    </reaction>
</comment>
<dbReference type="GO" id="GO:0009103">
    <property type="term" value="P:lipopolysaccharide biosynthetic process"/>
    <property type="evidence" value="ECO:0007669"/>
    <property type="project" value="UniProtKB-KW"/>
</dbReference>
<evidence type="ECO:0000259" key="10">
    <source>
        <dbReference type="Pfam" id="PF08485"/>
    </source>
</evidence>
<dbReference type="PANTHER" id="PTHR43318:SF2">
    <property type="entry name" value="UDP-N-ACETYLGLUCOSAMINE 4,6-DEHYDRATASE (INVERTING)"/>
    <property type="match status" value="1"/>
</dbReference>
<dbReference type="InterPro" id="IPR051203">
    <property type="entry name" value="Polysaccharide_Synthase-Rel"/>
</dbReference>
<evidence type="ECO:0000256" key="7">
    <source>
        <dbReference type="ARBA" id="ARBA00031367"/>
    </source>
</evidence>
<evidence type="ECO:0000256" key="4">
    <source>
        <dbReference type="ARBA" id="ARBA00018569"/>
    </source>
</evidence>
<dbReference type="AlphaFoldDB" id="A0A9D1V5G9"/>
<dbReference type="InterPro" id="IPR013692">
    <property type="entry name" value="CapD_C"/>
</dbReference>
<dbReference type="EMBL" id="DXFW01000036">
    <property type="protein sequence ID" value="HIX06495.1"/>
    <property type="molecule type" value="Genomic_DNA"/>
</dbReference>
<dbReference type="GO" id="GO:0003978">
    <property type="term" value="F:UDP-glucose 4-epimerase activity"/>
    <property type="evidence" value="ECO:0007669"/>
    <property type="project" value="UniProtKB-EC"/>
</dbReference>
<dbReference type="SUPFAM" id="SSF51735">
    <property type="entry name" value="NAD(P)-binding Rossmann-fold domains"/>
    <property type="match status" value="1"/>
</dbReference>